<evidence type="ECO:0000256" key="17">
    <source>
        <dbReference type="PIRNR" id="PIRNR000882"/>
    </source>
</evidence>
<feature type="region of interest" description="Disordered" evidence="20">
    <location>
        <begin position="566"/>
        <end position="790"/>
    </location>
</feature>
<dbReference type="PIRSF" id="PIRSF000882">
    <property type="entry name" value="DSB_repair_MRE11"/>
    <property type="match status" value="1"/>
</dbReference>
<evidence type="ECO:0000256" key="2">
    <source>
        <dbReference type="ARBA" id="ARBA00004123"/>
    </source>
</evidence>
<comment type="similarity">
    <text evidence="4 17 19">Belongs to the MRE11/RAD32 family.</text>
</comment>
<evidence type="ECO:0000256" key="11">
    <source>
        <dbReference type="ARBA" id="ARBA00022839"/>
    </source>
</evidence>
<evidence type="ECO:0000256" key="18">
    <source>
        <dbReference type="PIRSR" id="PIRSR000882-1"/>
    </source>
</evidence>
<evidence type="ECO:0000256" key="6">
    <source>
        <dbReference type="ARBA" id="ARBA00022722"/>
    </source>
</evidence>
<evidence type="ECO:0000256" key="5">
    <source>
        <dbReference type="ARBA" id="ARBA00022454"/>
    </source>
</evidence>
<keyword evidence="9 17" id="KW-0227">DNA damage</keyword>
<keyword evidence="8 17" id="KW-0255">Endonuclease</keyword>
<evidence type="ECO:0000256" key="4">
    <source>
        <dbReference type="ARBA" id="ARBA00009028"/>
    </source>
</evidence>
<dbReference type="NCBIfam" id="TIGR00583">
    <property type="entry name" value="mre11"/>
    <property type="match status" value="1"/>
</dbReference>
<keyword evidence="15 17" id="KW-0469">Meiosis</keyword>
<dbReference type="PANTHER" id="PTHR10139">
    <property type="entry name" value="DOUBLE-STRAND BREAK REPAIR PROTEIN MRE11"/>
    <property type="match status" value="1"/>
</dbReference>
<protein>
    <recommendedName>
        <fullName evidence="17">Double-strand break repair protein</fullName>
    </recommendedName>
</protein>
<keyword evidence="10 17" id="KW-0378">Hydrolase</keyword>
<evidence type="ECO:0000259" key="21">
    <source>
        <dbReference type="SMART" id="SM01347"/>
    </source>
</evidence>
<dbReference type="Gene3D" id="3.30.110.110">
    <property type="entry name" value="Mre11, capping domain"/>
    <property type="match status" value="1"/>
</dbReference>
<keyword evidence="12 17" id="KW-0234">DNA repair</keyword>
<dbReference type="GO" id="GO:0008296">
    <property type="term" value="F:3'-5'-DNA exonuclease activity"/>
    <property type="evidence" value="ECO:0007669"/>
    <property type="project" value="InterPro"/>
</dbReference>
<gene>
    <name evidence="22" type="primary">MRE11</name>
    <name evidence="22" type="ORF">LTR05_005991</name>
</gene>
<dbReference type="GO" id="GO:0035861">
    <property type="term" value="C:site of double-strand break"/>
    <property type="evidence" value="ECO:0007669"/>
    <property type="project" value="TreeGrafter"/>
</dbReference>
<evidence type="ECO:0000256" key="14">
    <source>
        <dbReference type="ARBA" id="ARBA00023242"/>
    </source>
</evidence>
<dbReference type="GO" id="GO:0042138">
    <property type="term" value="P:meiotic DNA double-strand break formation"/>
    <property type="evidence" value="ECO:0007669"/>
    <property type="project" value="TreeGrafter"/>
</dbReference>
<evidence type="ECO:0000256" key="19">
    <source>
        <dbReference type="RuleBase" id="RU003447"/>
    </source>
</evidence>
<feature type="compositionally biased region" description="Polar residues" evidence="20">
    <location>
        <begin position="683"/>
        <end position="711"/>
    </location>
</feature>
<comment type="subunit">
    <text evidence="16">Component of the MRN complex composed of two heterodimers RAD50 and MRE11 associated with a single NBS1.</text>
</comment>
<dbReference type="GO" id="GO:0031573">
    <property type="term" value="P:mitotic intra-S DNA damage checkpoint signaling"/>
    <property type="evidence" value="ECO:0007669"/>
    <property type="project" value="TreeGrafter"/>
</dbReference>
<dbReference type="Proteomes" id="UP001309876">
    <property type="component" value="Unassembled WGS sequence"/>
</dbReference>
<feature type="compositionally biased region" description="Low complexity" evidence="20">
    <location>
        <begin position="600"/>
        <end position="627"/>
    </location>
</feature>
<dbReference type="GO" id="GO:0000014">
    <property type="term" value="F:single-stranded DNA endodeoxyribonuclease activity"/>
    <property type="evidence" value="ECO:0007669"/>
    <property type="project" value="TreeGrafter"/>
</dbReference>
<dbReference type="AlphaFoldDB" id="A0AAN7SX60"/>
<dbReference type="GO" id="GO:0000723">
    <property type="term" value="P:telomere maintenance"/>
    <property type="evidence" value="ECO:0007669"/>
    <property type="project" value="TreeGrafter"/>
</dbReference>
<evidence type="ECO:0000256" key="12">
    <source>
        <dbReference type="ARBA" id="ARBA00023204"/>
    </source>
</evidence>
<keyword evidence="23" id="KW-1185">Reference proteome</keyword>
<evidence type="ECO:0000313" key="22">
    <source>
        <dbReference type="EMBL" id="KAK5083489.1"/>
    </source>
</evidence>
<evidence type="ECO:0000256" key="15">
    <source>
        <dbReference type="ARBA" id="ARBA00023254"/>
    </source>
</evidence>
<dbReference type="InterPro" id="IPR038487">
    <property type="entry name" value="Mre11_capping_dom"/>
</dbReference>
<dbReference type="InterPro" id="IPR041796">
    <property type="entry name" value="Mre11_N"/>
</dbReference>
<dbReference type="Pfam" id="PF04152">
    <property type="entry name" value="Mre11_DNA_bind"/>
    <property type="match status" value="1"/>
</dbReference>
<name>A0AAN7SX60_9EURO</name>
<feature type="compositionally biased region" description="Acidic residues" evidence="20">
    <location>
        <begin position="764"/>
        <end position="776"/>
    </location>
</feature>
<dbReference type="Gene3D" id="3.60.21.10">
    <property type="match status" value="1"/>
</dbReference>
<comment type="caution">
    <text evidence="22">The sequence shown here is derived from an EMBL/GenBank/DDBJ whole genome shotgun (WGS) entry which is preliminary data.</text>
</comment>
<feature type="region of interest" description="Disordered" evidence="20">
    <location>
        <begin position="530"/>
        <end position="551"/>
    </location>
</feature>
<keyword evidence="7" id="KW-0479">Metal-binding</keyword>
<evidence type="ECO:0000256" key="20">
    <source>
        <dbReference type="SAM" id="MobiDB-lite"/>
    </source>
</evidence>
<evidence type="ECO:0000256" key="9">
    <source>
        <dbReference type="ARBA" id="ARBA00022763"/>
    </source>
</evidence>
<dbReference type="SMART" id="SM01347">
    <property type="entry name" value="Mre11_DNA_bind"/>
    <property type="match status" value="1"/>
</dbReference>
<dbReference type="InterPro" id="IPR029052">
    <property type="entry name" value="Metallo-depent_PP-like"/>
</dbReference>
<dbReference type="SUPFAM" id="SSF56300">
    <property type="entry name" value="Metallo-dependent phosphatases"/>
    <property type="match status" value="1"/>
</dbReference>
<comment type="cofactor">
    <cofactor evidence="1 17">
        <name>Mn(2+)</name>
        <dbReference type="ChEBI" id="CHEBI:29035"/>
    </cofactor>
</comment>
<dbReference type="InterPro" id="IPR007281">
    <property type="entry name" value="Mre11_DNA-bd"/>
</dbReference>
<keyword evidence="5" id="KW-0158">Chromosome</keyword>
<feature type="compositionally biased region" description="Polar residues" evidence="20">
    <location>
        <begin position="733"/>
        <end position="748"/>
    </location>
</feature>
<dbReference type="GO" id="GO:0097552">
    <property type="term" value="P:mitochondrial double-strand break repair via homologous recombination"/>
    <property type="evidence" value="ECO:0007669"/>
    <property type="project" value="TreeGrafter"/>
</dbReference>
<evidence type="ECO:0000256" key="16">
    <source>
        <dbReference type="ARBA" id="ARBA00064981"/>
    </source>
</evidence>
<dbReference type="InterPro" id="IPR004843">
    <property type="entry name" value="Calcineurin-like_PHP"/>
</dbReference>
<keyword evidence="6 17" id="KW-0540">Nuclease</keyword>
<dbReference type="InterPro" id="IPR003701">
    <property type="entry name" value="Mre11"/>
</dbReference>
<comment type="function">
    <text evidence="17">Core component of the MRN complex, which plays a central role in double-strand break (DSB) repair, DNA recombination, maintenance of telomere integrity and meiosis. The MRN complex is involved in the repair of DNA double-strand breaks (DSBs) via homologous recombination (HR), an error-free mechanism which primarily occurs during S and G2 phases. The complex (1) mediates the end resection of damaged DNA, which generates proper single-stranded DNA, a key initial steps in HR, and is (2) required for the recruitment of other repair factors and efficient activation of ATM and ATR upon DNA damage. Within the MRN complex, MRE11 possesses both single-strand endonuclease activity and double-strand-specific 3'-5' exonuclease activity. MRE11 first endonucleolytically cleaves the 5' strand at DNA DSB ends to prevent non-homologous end joining (NHEJ) and licence HR. It then generates a single-stranded DNA gap via 3' to 5' exonucleolytic degradation, which is required for single-strand invasion and recombination.</text>
</comment>
<reference evidence="22 23" key="1">
    <citation type="submission" date="2023-08" db="EMBL/GenBank/DDBJ databases">
        <title>Black Yeasts Isolated from many extreme environments.</title>
        <authorList>
            <person name="Coleine C."/>
            <person name="Stajich J.E."/>
            <person name="Selbmann L."/>
        </authorList>
    </citation>
    <scope>NUCLEOTIDE SEQUENCE [LARGE SCALE GENOMIC DNA]</scope>
    <source>
        <strain evidence="22 23">CCFEE 5910</strain>
    </source>
</reference>
<evidence type="ECO:0000256" key="10">
    <source>
        <dbReference type="ARBA" id="ARBA00022801"/>
    </source>
</evidence>
<proteinExistence type="inferred from homology"/>
<keyword evidence="13 17" id="KW-0464">Manganese</keyword>
<keyword evidence="14 17" id="KW-0539">Nucleus</keyword>
<dbReference type="FunFam" id="3.60.21.10:FF:000011">
    <property type="entry name" value="Double-strand break repair protein"/>
    <property type="match status" value="1"/>
</dbReference>
<dbReference type="GO" id="GO:0006303">
    <property type="term" value="P:double-strand break repair via nonhomologous end joining"/>
    <property type="evidence" value="ECO:0007669"/>
    <property type="project" value="TreeGrafter"/>
</dbReference>
<dbReference type="GO" id="GO:0000724">
    <property type="term" value="P:double-strand break repair via homologous recombination"/>
    <property type="evidence" value="ECO:0007669"/>
    <property type="project" value="TreeGrafter"/>
</dbReference>
<feature type="compositionally biased region" description="Acidic residues" evidence="20">
    <location>
        <begin position="637"/>
        <end position="661"/>
    </location>
</feature>
<feature type="domain" description="Mre11 DNA-binding" evidence="21">
    <location>
        <begin position="292"/>
        <end position="470"/>
    </location>
</feature>
<comment type="subcellular location">
    <subcellularLocation>
        <location evidence="3">Chromosome</location>
    </subcellularLocation>
    <subcellularLocation>
        <location evidence="2 17">Nucleus</location>
    </subcellularLocation>
</comment>
<keyword evidence="11 17" id="KW-0269">Exonuclease</keyword>
<dbReference type="GO" id="GO:0030870">
    <property type="term" value="C:Mre11 complex"/>
    <property type="evidence" value="ECO:0007669"/>
    <property type="project" value="UniProtKB-UniRule"/>
</dbReference>
<sequence>MPSQVNGTADTIRILVATDNHVGYTERDPIRGDDSWKTFDEIMTLAKVRDVDMVLLGGDLFHDNVPSRKSMYNVMRSLRLNCYGDKPCELELVSDGTELFDPTIGHANYEDQNINVAIPVFSIHGNHDDPSGEGHLAALDLLEMSGLVNYFGRIRQSDKIDVIPVCLQKGSTKVALYGMSNVRDERMYRTFHDENVAFHKPSIHDDDWYSIAVVHQNHHAHGPTSYLPENFLPQFLDLVIWGHEHECVIEPSLNPQMTFKVMQPGSSVATSLAPGEAVPKHVAILSITGKNMKCEPIKLKTVRPFVYKEIVLGMNEKAKAIAEKPGHRHRLTEWLMKQVDDLIDEANQQWEADREEDGTNDEQERPLPLIRLRVEHGSIEGFRFELENPQRFSNRFSGRVANNHDVVQFYIKKRTVVAARTKASEELKQLMDRPETAESVKVSKLVAEFLSAQSLTILPQNYFGDAVNQYIEKDDKHAMDLFVDDSLSKQIQAMVDMNAEQDEMDDDMTAGFSDFRARLEEQFMKGEIKRKAGDKSIYKPKPPDYDSEMDGPWEEQAAACITVGADKDGDAESDNDSDATPKPAHAPARGRGRGRGARGGTTSTRARGGAAVKKTTASRSSATTSTRGKGRKKIIEEESEEEDANSDIIMLDDDDGDDEDAASPSIDSDSQAMFFPEVKSVGSKPTATTNGSARGSRAGSQTNNTTASKPATKSAVPVASTRKPAARAAAARSNKQSTLSFTNSQASVFGNGGGGGRSQRNVSDIEDDDDDDEDAFEPATMSRKSTRSQR</sequence>
<evidence type="ECO:0000256" key="13">
    <source>
        <dbReference type="ARBA" id="ARBA00023211"/>
    </source>
</evidence>
<evidence type="ECO:0000313" key="23">
    <source>
        <dbReference type="Proteomes" id="UP001309876"/>
    </source>
</evidence>
<dbReference type="GO" id="GO:0030145">
    <property type="term" value="F:manganese ion binding"/>
    <property type="evidence" value="ECO:0007669"/>
    <property type="project" value="UniProtKB-UniRule"/>
</dbReference>
<dbReference type="CDD" id="cd00840">
    <property type="entry name" value="MPP_Mre11_N"/>
    <property type="match status" value="1"/>
</dbReference>
<dbReference type="Pfam" id="PF00149">
    <property type="entry name" value="Metallophos"/>
    <property type="match status" value="1"/>
</dbReference>
<evidence type="ECO:0000256" key="3">
    <source>
        <dbReference type="ARBA" id="ARBA00004286"/>
    </source>
</evidence>
<dbReference type="PANTHER" id="PTHR10139:SF1">
    <property type="entry name" value="DOUBLE-STRAND BREAK REPAIR PROTEIN MRE11"/>
    <property type="match status" value="1"/>
</dbReference>
<feature type="compositionally biased region" description="Basic and acidic residues" evidence="20">
    <location>
        <begin position="530"/>
        <end position="544"/>
    </location>
</feature>
<organism evidence="22 23">
    <name type="scientific">Lithohypha guttulata</name>
    <dbReference type="NCBI Taxonomy" id="1690604"/>
    <lineage>
        <taxon>Eukaryota</taxon>
        <taxon>Fungi</taxon>
        <taxon>Dikarya</taxon>
        <taxon>Ascomycota</taxon>
        <taxon>Pezizomycotina</taxon>
        <taxon>Eurotiomycetes</taxon>
        <taxon>Chaetothyriomycetidae</taxon>
        <taxon>Chaetothyriales</taxon>
        <taxon>Trichomeriaceae</taxon>
        <taxon>Lithohypha</taxon>
    </lineage>
</organism>
<accession>A0AAN7SX60</accession>
<evidence type="ECO:0000256" key="1">
    <source>
        <dbReference type="ARBA" id="ARBA00001936"/>
    </source>
</evidence>
<feature type="active site" description="Proton donor" evidence="18">
    <location>
        <position position="127"/>
    </location>
</feature>
<dbReference type="EMBL" id="JAVRRJ010000006">
    <property type="protein sequence ID" value="KAK5083489.1"/>
    <property type="molecule type" value="Genomic_DNA"/>
</dbReference>
<dbReference type="GO" id="GO:0007095">
    <property type="term" value="P:mitotic G2 DNA damage checkpoint signaling"/>
    <property type="evidence" value="ECO:0007669"/>
    <property type="project" value="TreeGrafter"/>
</dbReference>
<evidence type="ECO:0000256" key="7">
    <source>
        <dbReference type="ARBA" id="ARBA00022723"/>
    </source>
</evidence>
<evidence type="ECO:0000256" key="8">
    <source>
        <dbReference type="ARBA" id="ARBA00022759"/>
    </source>
</evidence>